<comment type="caution">
    <text evidence="1">The sequence shown here is derived from an EMBL/GenBank/DDBJ whole genome shotgun (WGS) entry which is preliminary data.</text>
</comment>
<dbReference type="EMBL" id="QEXL01000004">
    <property type="protein sequence ID" value="RBM08643.1"/>
    <property type="molecule type" value="Genomic_DNA"/>
</dbReference>
<evidence type="ECO:0000313" key="2">
    <source>
        <dbReference type="Proteomes" id="UP000252680"/>
    </source>
</evidence>
<organism evidence="1 2">
    <name type="scientific">Novacetimonas cocois</name>
    <dbReference type="NCBI Taxonomy" id="1747507"/>
    <lineage>
        <taxon>Bacteria</taxon>
        <taxon>Pseudomonadati</taxon>
        <taxon>Pseudomonadota</taxon>
        <taxon>Alphaproteobacteria</taxon>
        <taxon>Acetobacterales</taxon>
        <taxon>Acetobacteraceae</taxon>
        <taxon>Novacetimonas</taxon>
    </lineage>
</organism>
<name>A0A365Z0R2_9PROT</name>
<evidence type="ECO:0000313" key="1">
    <source>
        <dbReference type="EMBL" id="RBM08643.1"/>
    </source>
</evidence>
<dbReference type="Proteomes" id="UP000252680">
    <property type="component" value="Unassembled WGS sequence"/>
</dbReference>
<keyword evidence="2" id="KW-1185">Reference proteome</keyword>
<gene>
    <name evidence="1" type="ORF">NJLHNGOC_04295</name>
</gene>
<accession>A0A365Z0R2</accession>
<dbReference type="OrthoDB" id="7285357at2"/>
<proteinExistence type="predicted"/>
<reference evidence="1 2" key="1">
    <citation type="submission" date="2018-05" db="EMBL/GenBank/DDBJ databases">
        <title>Komagataeibacter cocois sp. nov., for a novel cellulose- producing strain isolated from coconut milk.</title>
        <authorList>
            <person name="Liu L."/>
            <person name="Wang Y."/>
            <person name="Liu S."/>
            <person name="Bi J."/>
            <person name="Chen H."/>
            <person name="Deng J."/>
            <person name="Zhang C."/>
            <person name="Hu Q."/>
            <person name="Li C."/>
        </authorList>
    </citation>
    <scope>NUCLEOTIDE SEQUENCE [LARGE SCALE GENOMIC DNA]</scope>
    <source>
        <strain evidence="1 2">WE7</strain>
    </source>
</reference>
<protein>
    <submittedName>
        <fullName evidence="1">Uncharacterized protein</fullName>
    </submittedName>
</protein>
<sequence>MAGIMTGMAALSAPFAWGGDIHICVDRRVMAMDPAPNAPHFDSITVPGGTVFNYAGHAFGPADDPLDEAHAAPYGNGWRGLPPGEEQRRRALQMEDIGGDKGYHRPEAAVMTSAPAVLTAARPCATVTAQAVLSADWTWTADHIPADPHVYFQAYGSVQGTHFDPTFATDPDLFQWIAAHGGLNGIVTSDIEQSITLHSDD</sequence>
<dbReference type="AlphaFoldDB" id="A0A365Z0R2"/>